<keyword evidence="10" id="KW-1185">Reference proteome</keyword>
<keyword evidence="5" id="KW-0472">Membrane</keyword>
<dbReference type="GO" id="GO:0007165">
    <property type="term" value="P:signal transduction"/>
    <property type="evidence" value="ECO:0007669"/>
    <property type="project" value="UniProtKB-KW"/>
</dbReference>
<comment type="similarity">
    <text evidence="2">Belongs to the methyl-accepting chemotaxis (MCP) protein family.</text>
</comment>
<dbReference type="KEGG" id="chri:DK842_20770"/>
<evidence type="ECO:0000313" key="9">
    <source>
        <dbReference type="Proteomes" id="UP000252038"/>
    </source>
</evidence>
<keyword evidence="5" id="KW-1133">Transmembrane helix</keyword>
<evidence type="ECO:0000259" key="6">
    <source>
        <dbReference type="PROSITE" id="PS50111"/>
    </source>
</evidence>
<dbReference type="Proteomes" id="UP001462502">
    <property type="component" value="Unassembled WGS sequence"/>
</dbReference>
<evidence type="ECO:0000313" key="7">
    <source>
        <dbReference type="EMBL" id="AXE33509.1"/>
    </source>
</evidence>
<dbReference type="Gene3D" id="1.10.287.950">
    <property type="entry name" value="Methyl-accepting chemotaxis protein"/>
    <property type="match status" value="1"/>
</dbReference>
<dbReference type="PANTHER" id="PTHR32089">
    <property type="entry name" value="METHYL-ACCEPTING CHEMOTAXIS PROTEIN MCPB"/>
    <property type="match status" value="1"/>
</dbReference>
<dbReference type="PANTHER" id="PTHR32089:SF112">
    <property type="entry name" value="LYSOZYME-LIKE PROTEIN-RELATED"/>
    <property type="match status" value="1"/>
</dbReference>
<dbReference type="GO" id="GO:0006935">
    <property type="term" value="P:chemotaxis"/>
    <property type="evidence" value="ECO:0007669"/>
    <property type="project" value="InterPro"/>
</dbReference>
<dbReference type="PROSITE" id="PS50111">
    <property type="entry name" value="CHEMOTAXIS_TRANSDUC_2"/>
    <property type="match status" value="1"/>
</dbReference>
<sequence>MRPVEVDEMDAMNVYWAVVLGVAGVAALVAVAAVFLAFRARARLERDALGGAGCGAGPGQPGAMRAEMRLFAEPSSDAEIRRVVASMKDIADQANLLALNIAIEAAKAGRRGERFAVAADDARRLAQSSKEASNQSSELLERLQGVSRASTLSSPDSGSRKISS</sequence>
<gene>
    <name evidence="8" type="ORF">ABI908_01785</name>
    <name evidence="7" type="ORF">DK843_03760</name>
</gene>
<proteinExistence type="inferred from homology"/>
<evidence type="ECO:0000256" key="2">
    <source>
        <dbReference type="ARBA" id="ARBA00029447"/>
    </source>
</evidence>
<evidence type="ECO:0000256" key="4">
    <source>
        <dbReference type="SAM" id="MobiDB-lite"/>
    </source>
</evidence>
<protein>
    <submittedName>
        <fullName evidence="8">Methyl-accepting chemotaxis protein</fullName>
    </submittedName>
</protein>
<feature type="compositionally biased region" description="Polar residues" evidence="4">
    <location>
        <begin position="128"/>
        <end position="138"/>
    </location>
</feature>
<dbReference type="InterPro" id="IPR004089">
    <property type="entry name" value="MCPsignal_dom"/>
</dbReference>
<feature type="region of interest" description="Disordered" evidence="4">
    <location>
        <begin position="128"/>
        <end position="164"/>
    </location>
</feature>
<reference evidence="8 10" key="2">
    <citation type="submission" date="2024-05" db="EMBL/GenBank/DDBJ databases">
        <authorList>
            <person name="De Oliveira J.P."/>
            <person name="Noriler S.A."/>
            <person name="De Oliveira A.G."/>
            <person name="Sipoli D.S."/>
        </authorList>
    </citation>
    <scope>NUCLEOTIDE SEQUENCE [LARGE SCALE GENOMIC DNA]</scope>
    <source>
        <strain evidence="8 10">LABIM192</strain>
    </source>
</reference>
<name>A0A344UE11_9NEIS</name>
<dbReference type="InterPro" id="IPR004090">
    <property type="entry name" value="Chemotax_Me-accpt_rcpt"/>
</dbReference>
<dbReference type="KEGG" id="chrb:DK843_03760"/>
<dbReference type="RefSeq" id="WP_114063176.1">
    <property type="nucleotide sequence ID" value="NZ_CP029495.1"/>
</dbReference>
<dbReference type="AlphaFoldDB" id="A0A344UE11"/>
<feature type="domain" description="Methyl-accepting transducer" evidence="6">
    <location>
        <begin position="75"/>
        <end position="164"/>
    </location>
</feature>
<dbReference type="EMBL" id="CP029554">
    <property type="protein sequence ID" value="AXE33509.1"/>
    <property type="molecule type" value="Genomic_DNA"/>
</dbReference>
<feature type="transmembrane region" description="Helical" evidence="5">
    <location>
        <begin position="14"/>
        <end position="38"/>
    </location>
</feature>
<accession>A0A344UE11</accession>
<dbReference type="EMBL" id="JBDXMI010000001">
    <property type="protein sequence ID" value="MEO9382847.1"/>
    <property type="molecule type" value="Genomic_DNA"/>
</dbReference>
<evidence type="ECO:0000256" key="1">
    <source>
        <dbReference type="ARBA" id="ARBA00023224"/>
    </source>
</evidence>
<dbReference type="Proteomes" id="UP000252038">
    <property type="component" value="Chromosome"/>
</dbReference>
<organism evidence="7 9">
    <name type="scientific">Chromobacterium phragmitis</name>
    <dbReference type="NCBI Taxonomy" id="2202141"/>
    <lineage>
        <taxon>Bacteria</taxon>
        <taxon>Pseudomonadati</taxon>
        <taxon>Pseudomonadota</taxon>
        <taxon>Betaproteobacteria</taxon>
        <taxon>Neisseriales</taxon>
        <taxon>Chromobacteriaceae</taxon>
        <taxon>Chromobacterium</taxon>
    </lineage>
</organism>
<evidence type="ECO:0000313" key="10">
    <source>
        <dbReference type="Proteomes" id="UP001462502"/>
    </source>
</evidence>
<keyword evidence="1 3" id="KW-0807">Transducer</keyword>
<dbReference type="Pfam" id="PF00015">
    <property type="entry name" value="MCPsignal"/>
    <property type="match status" value="1"/>
</dbReference>
<dbReference type="SUPFAM" id="SSF58104">
    <property type="entry name" value="Methyl-accepting chemotaxis protein (MCP) signaling domain"/>
    <property type="match status" value="1"/>
</dbReference>
<dbReference type="PRINTS" id="PR00260">
    <property type="entry name" value="CHEMTRNSDUCR"/>
</dbReference>
<reference evidence="7 9" key="1">
    <citation type="submission" date="2018-05" db="EMBL/GenBank/DDBJ databases">
        <title>Genome sequencing, assembly and analysis of the novel insecticidal bacterium, Chromobacterium phragmitis.</title>
        <authorList>
            <person name="Sparks M.E."/>
            <person name="Blackburn M.B."/>
            <person name="Gundersen-Rindal D.E."/>
        </authorList>
    </citation>
    <scope>NUCLEOTIDE SEQUENCE [LARGE SCALE GENOMIC DNA]</scope>
    <source>
        <strain evidence="7">IIBBL 274-1</strain>
    </source>
</reference>
<evidence type="ECO:0000256" key="3">
    <source>
        <dbReference type="PROSITE-ProRule" id="PRU00284"/>
    </source>
</evidence>
<dbReference type="GO" id="GO:0016020">
    <property type="term" value="C:membrane"/>
    <property type="evidence" value="ECO:0007669"/>
    <property type="project" value="InterPro"/>
</dbReference>
<evidence type="ECO:0000313" key="8">
    <source>
        <dbReference type="EMBL" id="MEO9382847.1"/>
    </source>
</evidence>
<feature type="compositionally biased region" description="Polar residues" evidence="4">
    <location>
        <begin position="147"/>
        <end position="164"/>
    </location>
</feature>
<evidence type="ECO:0000256" key="5">
    <source>
        <dbReference type="SAM" id="Phobius"/>
    </source>
</evidence>
<keyword evidence="5" id="KW-0812">Transmembrane</keyword>
<dbReference type="GO" id="GO:0004888">
    <property type="term" value="F:transmembrane signaling receptor activity"/>
    <property type="evidence" value="ECO:0007669"/>
    <property type="project" value="InterPro"/>
</dbReference>